<evidence type="ECO:0000256" key="10">
    <source>
        <dbReference type="ARBA" id="ARBA00023237"/>
    </source>
</evidence>
<dbReference type="InterPro" id="IPR000531">
    <property type="entry name" value="Beta-barrel_TonB"/>
</dbReference>
<gene>
    <name evidence="16" type="primary">btuB</name>
    <name evidence="16" type="ORF">HF690_06710</name>
</gene>
<evidence type="ECO:0000256" key="13">
    <source>
        <dbReference type="SAM" id="SignalP"/>
    </source>
</evidence>
<feature type="chain" id="PRO_5032813897" evidence="13">
    <location>
        <begin position="25"/>
        <end position="626"/>
    </location>
</feature>
<dbReference type="RefSeq" id="WP_168608896.1">
    <property type="nucleotide sequence ID" value="NZ_JAAZQD010000002.1"/>
</dbReference>
<evidence type="ECO:0000256" key="3">
    <source>
        <dbReference type="ARBA" id="ARBA00022452"/>
    </source>
</evidence>
<evidence type="ECO:0000256" key="4">
    <source>
        <dbReference type="ARBA" id="ARBA00022692"/>
    </source>
</evidence>
<dbReference type="Pfam" id="PF07715">
    <property type="entry name" value="Plug"/>
    <property type="match status" value="1"/>
</dbReference>
<organism evidence="16 17">
    <name type="scientific">Oleiagrimonas citrea</name>
    <dbReference type="NCBI Taxonomy" id="1665687"/>
    <lineage>
        <taxon>Bacteria</taxon>
        <taxon>Pseudomonadati</taxon>
        <taxon>Pseudomonadota</taxon>
        <taxon>Gammaproteobacteria</taxon>
        <taxon>Lysobacterales</taxon>
        <taxon>Rhodanobacteraceae</taxon>
        <taxon>Oleiagrimonas</taxon>
    </lineage>
</organism>
<keyword evidence="2 11" id="KW-0813">Transport</keyword>
<comment type="similarity">
    <text evidence="11 12">Belongs to the TonB-dependent receptor family.</text>
</comment>
<dbReference type="Gene3D" id="2.40.170.20">
    <property type="entry name" value="TonB-dependent receptor, beta-barrel domain"/>
    <property type="match status" value="1"/>
</dbReference>
<dbReference type="PROSITE" id="PS52016">
    <property type="entry name" value="TONB_DEPENDENT_REC_3"/>
    <property type="match status" value="1"/>
</dbReference>
<reference evidence="16 17" key="1">
    <citation type="journal article" date="2017" name="Int. J. Syst. Evol. Microbiol.">
        <title>Oleiagrimonas citrea sp. nov., a marine bacterium isolated from tidal flat sediment and emended description of the genus Oleiagrimonas Fang et al. 2015 and Oleiagrimonas soli.</title>
        <authorList>
            <person name="Yang S.H."/>
            <person name="Seo H.S."/>
            <person name="Seong C.N."/>
            <person name="Kwon K.K."/>
        </authorList>
    </citation>
    <scope>NUCLEOTIDE SEQUENCE [LARGE SCALE GENOMIC DNA]</scope>
    <source>
        <strain evidence="16 17">MEBiC09124</strain>
    </source>
</reference>
<dbReference type="InterPro" id="IPR037066">
    <property type="entry name" value="Plug_dom_sf"/>
</dbReference>
<dbReference type="GO" id="GO:0015288">
    <property type="term" value="F:porin activity"/>
    <property type="evidence" value="ECO:0007669"/>
    <property type="project" value="UniProtKB-KW"/>
</dbReference>
<sequence>MYIKIPGAPFAFLTLLTASAAATAASPMPASSDLKPVVVTATRTDVSLDDTLAPVTVLTRDDIARLQPTSLVGLLEGLPGVSLANSGGIGQQTSLFLRGTSSTHTLVLIDGVRVGSVSAGLAAFEQIPVDQIERIEVVRGPRSSLYGADAIGGVIQIFTRHGQAGEGITPSFRLTGGGHGYRDGQVGLSGGTRHAWYNLSVGGTYTRGINSCKQGAGTVFAGCFTNEPDADGYRSWNGLFNAGYRWDNGTELAGNFLRNKSYVEYDGSYQNQSRHVQQVAGARLRLQPTAAWTVTLTAGQSLDKASNYKNGTFVGYGDSRRNQFGWQNDIALGDGQLLTVGLDDQHEHIDSDTAYLRTAREDVGAYAQYQASFGANEVQISGRRDHNQQFGNHNTGALAWGYHFDGGLLLTASYGTAFHAPTFNDLYYPSYPGFPPSADPNLKPEKSRNVELGLGAVHTHWHWRVDAYRNTIRDLIALDSHFTPGNISRARIRGAEAQVGGDVGAWRVAGYATWLQPENRDGGPNDGNWLPRRAGRSARIDLDRTFGAFSVGTTVSAYGHRYDDAANLHRLGGYTTVDLRASWQFRPRWQLQARLANALDRDYETVYYFNQPGRTAYLTLRYTPSR</sequence>
<dbReference type="AlphaFoldDB" id="A0A846ZM53"/>
<dbReference type="EMBL" id="JAAZQD010000002">
    <property type="protein sequence ID" value="NKZ38648.1"/>
    <property type="molecule type" value="Genomic_DNA"/>
</dbReference>
<dbReference type="PANTHER" id="PTHR30069">
    <property type="entry name" value="TONB-DEPENDENT OUTER MEMBRANE RECEPTOR"/>
    <property type="match status" value="1"/>
</dbReference>
<evidence type="ECO:0000313" key="17">
    <source>
        <dbReference type="Proteomes" id="UP000541636"/>
    </source>
</evidence>
<keyword evidence="3 11" id="KW-1134">Transmembrane beta strand</keyword>
<protein>
    <submittedName>
        <fullName evidence="16">TonB-dependent vitamin B12 receptor</fullName>
    </submittedName>
</protein>
<evidence type="ECO:0000256" key="7">
    <source>
        <dbReference type="ARBA" id="ARBA00023077"/>
    </source>
</evidence>
<evidence type="ECO:0000313" key="16">
    <source>
        <dbReference type="EMBL" id="NKZ38648.1"/>
    </source>
</evidence>
<keyword evidence="9 11" id="KW-0472">Membrane</keyword>
<dbReference type="NCBIfam" id="TIGR01779">
    <property type="entry name" value="TonB-B12"/>
    <property type="match status" value="1"/>
</dbReference>
<dbReference type="Pfam" id="PF00593">
    <property type="entry name" value="TonB_dep_Rec_b-barrel"/>
    <property type="match status" value="1"/>
</dbReference>
<evidence type="ECO:0000256" key="8">
    <source>
        <dbReference type="ARBA" id="ARBA00023114"/>
    </source>
</evidence>
<evidence type="ECO:0000259" key="14">
    <source>
        <dbReference type="Pfam" id="PF00593"/>
    </source>
</evidence>
<dbReference type="Gene3D" id="2.170.130.10">
    <property type="entry name" value="TonB-dependent receptor, plug domain"/>
    <property type="match status" value="1"/>
</dbReference>
<dbReference type="GO" id="GO:0006811">
    <property type="term" value="P:monoatomic ion transport"/>
    <property type="evidence" value="ECO:0007669"/>
    <property type="project" value="UniProtKB-KW"/>
</dbReference>
<accession>A0A846ZM53</accession>
<dbReference type="CDD" id="cd01347">
    <property type="entry name" value="ligand_gated_channel"/>
    <property type="match status" value="1"/>
</dbReference>
<dbReference type="PANTHER" id="PTHR30069:SF53">
    <property type="entry name" value="COLICIN I RECEPTOR-RELATED"/>
    <property type="match status" value="1"/>
</dbReference>
<dbReference type="SUPFAM" id="SSF56935">
    <property type="entry name" value="Porins"/>
    <property type="match status" value="1"/>
</dbReference>
<evidence type="ECO:0000256" key="1">
    <source>
        <dbReference type="ARBA" id="ARBA00004571"/>
    </source>
</evidence>
<dbReference type="InterPro" id="IPR036942">
    <property type="entry name" value="Beta-barrel_TonB_sf"/>
</dbReference>
<dbReference type="GO" id="GO:0009279">
    <property type="term" value="C:cell outer membrane"/>
    <property type="evidence" value="ECO:0007669"/>
    <property type="project" value="UniProtKB-SubCell"/>
</dbReference>
<evidence type="ECO:0000256" key="9">
    <source>
        <dbReference type="ARBA" id="ARBA00023136"/>
    </source>
</evidence>
<name>A0A846ZM53_9GAMM</name>
<feature type="domain" description="TonB-dependent receptor plug" evidence="15">
    <location>
        <begin position="48"/>
        <end position="154"/>
    </location>
</feature>
<feature type="signal peptide" evidence="13">
    <location>
        <begin position="1"/>
        <end position="24"/>
    </location>
</feature>
<keyword evidence="8" id="KW-0626">Porin</keyword>
<proteinExistence type="inferred from homology"/>
<evidence type="ECO:0000256" key="11">
    <source>
        <dbReference type="PROSITE-ProRule" id="PRU01360"/>
    </source>
</evidence>
<evidence type="ECO:0000256" key="5">
    <source>
        <dbReference type="ARBA" id="ARBA00022729"/>
    </source>
</evidence>
<keyword evidence="10 11" id="KW-0998">Cell outer membrane</keyword>
<dbReference type="InterPro" id="IPR010101">
    <property type="entry name" value="B12_transptr_BtuB"/>
</dbReference>
<dbReference type="InterPro" id="IPR012910">
    <property type="entry name" value="Plug_dom"/>
</dbReference>
<keyword evidence="5 13" id="KW-0732">Signal</keyword>
<evidence type="ECO:0000256" key="12">
    <source>
        <dbReference type="RuleBase" id="RU003357"/>
    </source>
</evidence>
<evidence type="ECO:0000256" key="2">
    <source>
        <dbReference type="ARBA" id="ARBA00022448"/>
    </source>
</evidence>
<dbReference type="GO" id="GO:0015420">
    <property type="term" value="F:ABC-type vitamin B12 transporter activity"/>
    <property type="evidence" value="ECO:0007669"/>
    <property type="project" value="InterPro"/>
</dbReference>
<comment type="caution">
    <text evidence="16">The sequence shown here is derived from an EMBL/GenBank/DDBJ whole genome shotgun (WGS) entry which is preliminary data.</text>
</comment>
<comment type="subcellular location">
    <subcellularLocation>
        <location evidence="1 11">Cell outer membrane</location>
        <topology evidence="1 11">Multi-pass membrane protein</topology>
    </subcellularLocation>
</comment>
<feature type="domain" description="TonB-dependent receptor-like beta-barrel" evidence="14">
    <location>
        <begin position="230"/>
        <end position="597"/>
    </location>
</feature>
<dbReference type="InterPro" id="IPR039426">
    <property type="entry name" value="TonB-dep_rcpt-like"/>
</dbReference>
<dbReference type="Proteomes" id="UP000541636">
    <property type="component" value="Unassembled WGS sequence"/>
</dbReference>
<keyword evidence="4 11" id="KW-0812">Transmembrane</keyword>
<evidence type="ECO:0000259" key="15">
    <source>
        <dbReference type="Pfam" id="PF07715"/>
    </source>
</evidence>
<keyword evidence="16" id="KW-0675">Receptor</keyword>
<keyword evidence="6" id="KW-0406">Ion transport</keyword>
<evidence type="ECO:0000256" key="6">
    <source>
        <dbReference type="ARBA" id="ARBA00023065"/>
    </source>
</evidence>
<keyword evidence="7 12" id="KW-0798">TonB box</keyword>
<dbReference type="GO" id="GO:0046930">
    <property type="term" value="C:pore complex"/>
    <property type="evidence" value="ECO:0007669"/>
    <property type="project" value="UniProtKB-KW"/>
</dbReference>
<keyword evidence="17" id="KW-1185">Reference proteome</keyword>